<reference evidence="1 2" key="1">
    <citation type="submission" date="2016-11" db="EMBL/GenBank/DDBJ databases">
        <authorList>
            <person name="Jaros S."/>
            <person name="Januszkiewicz K."/>
            <person name="Wedrychowicz H."/>
        </authorList>
    </citation>
    <scope>NUCLEOTIDE SEQUENCE [LARGE SCALE GENOMIC DNA]</scope>
    <source>
        <strain evidence="1 2">DSM 21986</strain>
    </source>
</reference>
<dbReference type="EMBL" id="FQUS01000005">
    <property type="protein sequence ID" value="SHF05973.1"/>
    <property type="molecule type" value="Genomic_DNA"/>
</dbReference>
<gene>
    <name evidence="1" type="ORF">SAMN05443144_10583</name>
</gene>
<protein>
    <submittedName>
        <fullName evidence="1">Uncharacterized protein</fullName>
    </submittedName>
</protein>
<dbReference type="RefSeq" id="WP_139240206.1">
    <property type="nucleotide sequence ID" value="NZ_FQUS01000005.1"/>
</dbReference>
<name>A0A1M4YJY3_9BACT</name>
<sequence length="78" mass="9051">MRRVYYKSIGLIPIALFEYPGIDMEYIFVYAERLALVGTLDTCKVDVILKHKQEIYQNGITTKRIGRYLTSGCEIINM</sequence>
<dbReference type="STRING" id="1194090.SAMN05443144_10583"/>
<keyword evidence="2" id="KW-1185">Reference proteome</keyword>
<evidence type="ECO:0000313" key="1">
    <source>
        <dbReference type="EMBL" id="SHF05973.1"/>
    </source>
</evidence>
<organism evidence="1 2">
    <name type="scientific">Fodinibius roseus</name>
    <dbReference type="NCBI Taxonomy" id="1194090"/>
    <lineage>
        <taxon>Bacteria</taxon>
        <taxon>Pseudomonadati</taxon>
        <taxon>Balneolota</taxon>
        <taxon>Balneolia</taxon>
        <taxon>Balneolales</taxon>
        <taxon>Balneolaceae</taxon>
        <taxon>Fodinibius</taxon>
    </lineage>
</organism>
<dbReference type="AlphaFoldDB" id="A0A1M4YJY3"/>
<proteinExistence type="predicted"/>
<dbReference type="Proteomes" id="UP000184041">
    <property type="component" value="Unassembled WGS sequence"/>
</dbReference>
<evidence type="ECO:0000313" key="2">
    <source>
        <dbReference type="Proteomes" id="UP000184041"/>
    </source>
</evidence>
<accession>A0A1M4YJY3</accession>